<accession>A0A318IKI3</accession>
<organism evidence="1 2">
    <name type="scientific">Undibacterium pigrum</name>
    <dbReference type="NCBI Taxonomy" id="401470"/>
    <lineage>
        <taxon>Bacteria</taxon>
        <taxon>Pseudomonadati</taxon>
        <taxon>Pseudomonadota</taxon>
        <taxon>Betaproteobacteria</taxon>
        <taxon>Burkholderiales</taxon>
        <taxon>Oxalobacteraceae</taxon>
        <taxon>Undibacterium</taxon>
    </lineage>
</organism>
<dbReference type="EMBL" id="QJKB01000028">
    <property type="protein sequence ID" value="PXX33737.1"/>
    <property type="molecule type" value="Genomic_DNA"/>
</dbReference>
<proteinExistence type="predicted"/>
<gene>
    <name evidence="1" type="ORF">DFR42_12812</name>
</gene>
<keyword evidence="2" id="KW-1185">Reference proteome</keyword>
<protein>
    <submittedName>
        <fullName evidence="1">Uncharacterized protein</fullName>
    </submittedName>
</protein>
<sequence length="88" mass="10121">MLSDENIPQEEAQCVISAVLIRSQRPGKNLTLNFAARKYEIKLSDSGYPIDNHWDTKDLCILELNAETTEITVTIVNEMPWLRQDMLK</sequence>
<evidence type="ECO:0000313" key="1">
    <source>
        <dbReference type="EMBL" id="PXX33737.1"/>
    </source>
</evidence>
<dbReference type="Proteomes" id="UP000247792">
    <property type="component" value="Unassembled WGS sequence"/>
</dbReference>
<evidence type="ECO:0000313" key="2">
    <source>
        <dbReference type="Proteomes" id="UP000247792"/>
    </source>
</evidence>
<comment type="caution">
    <text evidence="1">The sequence shown here is derived from an EMBL/GenBank/DDBJ whole genome shotgun (WGS) entry which is preliminary data.</text>
</comment>
<dbReference type="AlphaFoldDB" id="A0A318IKI3"/>
<name>A0A318IKI3_9BURK</name>
<dbReference type="RefSeq" id="WP_110258493.1">
    <property type="nucleotide sequence ID" value="NZ_QJKB01000028.1"/>
</dbReference>
<reference evidence="1 2" key="1">
    <citation type="submission" date="2018-05" db="EMBL/GenBank/DDBJ databases">
        <title>Genomic Encyclopedia of Type Strains, Phase IV (KMG-IV): sequencing the most valuable type-strain genomes for metagenomic binning, comparative biology and taxonomic classification.</title>
        <authorList>
            <person name="Goeker M."/>
        </authorList>
    </citation>
    <scope>NUCLEOTIDE SEQUENCE [LARGE SCALE GENOMIC DNA]</scope>
    <source>
        <strain evidence="1 2">DSM 19792</strain>
    </source>
</reference>